<dbReference type="GO" id="GO:0005525">
    <property type="term" value="F:GTP binding"/>
    <property type="evidence" value="ECO:0007669"/>
    <property type="project" value="UniProtKB-KW"/>
</dbReference>
<evidence type="ECO:0000256" key="4">
    <source>
        <dbReference type="ARBA" id="ARBA00023128"/>
    </source>
</evidence>
<dbReference type="InterPro" id="IPR033690">
    <property type="entry name" value="Adenylat_kinase_CS"/>
</dbReference>
<comment type="similarity">
    <text evidence="5">Belongs to the adenylate kinase family. AK3 subfamily.</text>
</comment>
<dbReference type="CDD" id="cd01428">
    <property type="entry name" value="ADK"/>
    <property type="match status" value="1"/>
</dbReference>
<feature type="binding site" evidence="5">
    <location>
        <position position="47"/>
    </location>
    <ligand>
        <name>AMP</name>
        <dbReference type="ChEBI" id="CHEBI:456215"/>
    </ligand>
</feature>
<comment type="function">
    <text evidence="5">Involved in maintaining the homeostasis of cellular nucleotides by catalyzing the interconversion of nucleoside phosphates. Has GTP:AMP phosphotransferase and ITP:AMP phosphotransferase activities.</text>
</comment>
<dbReference type="PROSITE" id="PS00113">
    <property type="entry name" value="ADENYLATE_KINASE"/>
    <property type="match status" value="1"/>
</dbReference>
<feature type="binding site" evidence="5">
    <location>
        <begin position="20"/>
        <end position="25"/>
    </location>
    <ligand>
        <name>GTP</name>
        <dbReference type="ChEBI" id="CHEBI:37565"/>
    </ligand>
</feature>
<evidence type="ECO:0000256" key="1">
    <source>
        <dbReference type="ARBA" id="ARBA00022679"/>
    </source>
</evidence>
<comment type="domain">
    <text evidence="5">Consists of three domains, a large central CORE domain and two small peripheral domains, NMPbind and LID, which undergo movements during catalysis. The LID domain closes over the site of phosphoryl transfer upon GTP binding. Assembling and dissambling the active center during each catalytic cycle provides an effective means to prevent GTP hydrolysis.</text>
</comment>
<evidence type="ECO:0000256" key="2">
    <source>
        <dbReference type="ARBA" id="ARBA00022741"/>
    </source>
</evidence>
<evidence type="ECO:0000259" key="6">
    <source>
        <dbReference type="Pfam" id="PF05191"/>
    </source>
</evidence>
<dbReference type="GeneID" id="27312788"/>
<comment type="subunit">
    <text evidence="5">Monomer.</text>
</comment>
<dbReference type="GO" id="GO:0006172">
    <property type="term" value="P:ADP biosynthetic process"/>
    <property type="evidence" value="ECO:0007669"/>
    <property type="project" value="UniProtKB-UniRule"/>
</dbReference>
<feature type="binding site" evidence="5">
    <location>
        <begin position="143"/>
        <end position="146"/>
    </location>
    <ligand>
        <name>AMP</name>
        <dbReference type="ChEBI" id="CHEBI:456215"/>
    </ligand>
</feature>
<reference evidence="7 8" key="1">
    <citation type="submission" date="2015-01" db="EMBL/GenBank/DDBJ databases">
        <title>The Genome Sequence of Ochroconis gallopava CBS43764.</title>
        <authorList>
            <consortium name="The Broad Institute Genomics Platform"/>
            <person name="Cuomo C."/>
            <person name="de Hoog S."/>
            <person name="Gorbushina A."/>
            <person name="Stielow B."/>
            <person name="Teixiera M."/>
            <person name="Abouelleil A."/>
            <person name="Chapman S.B."/>
            <person name="Priest M."/>
            <person name="Young S.K."/>
            <person name="Wortman J."/>
            <person name="Nusbaum C."/>
            <person name="Birren B."/>
        </authorList>
    </citation>
    <scope>NUCLEOTIDE SEQUENCE [LARGE SCALE GENOMIC DNA]</scope>
    <source>
        <strain evidence="7 8">CBS 43764</strain>
    </source>
</reference>
<sequence length="273" mass="30825">MERVQSLSRAVRLLLIGAPGVGKGTQTERMLKRYPQLSAISSGDLLRDNVRNRTPLGIHAETIMKAGQLVPDTMMLRLILNELNKRGWVQSDTPMKPYTLHYSSSVQPDTQSGSFVDDVIVGAPMTQGYTYSESPSASFILDGFPRNVTQASQVDNLIPINFVIHINTPVDVIMDRIRNRWVHAPSGRVYNTTFNPPKVPGRDDVTGEKLTRRDDDDPEIWKKRLAQFEETSAPLLEHYDRKGLLWTVTGNSSDEISPKLFKEFERRYAVVDV</sequence>
<dbReference type="InterPro" id="IPR000850">
    <property type="entry name" value="Adenylat/UMP-CMP_kin"/>
</dbReference>
<keyword evidence="8" id="KW-1185">Reference proteome</keyword>
<dbReference type="EC" id="2.7.4.10" evidence="5"/>
<evidence type="ECO:0000256" key="3">
    <source>
        <dbReference type="ARBA" id="ARBA00022777"/>
    </source>
</evidence>
<feature type="region of interest" description="NMPbind" evidence="5">
    <location>
        <begin position="41"/>
        <end position="70"/>
    </location>
</feature>
<dbReference type="Proteomes" id="UP000053259">
    <property type="component" value="Unassembled WGS sequence"/>
</dbReference>
<organism evidence="7 8">
    <name type="scientific">Verruconis gallopava</name>
    <dbReference type="NCBI Taxonomy" id="253628"/>
    <lineage>
        <taxon>Eukaryota</taxon>
        <taxon>Fungi</taxon>
        <taxon>Dikarya</taxon>
        <taxon>Ascomycota</taxon>
        <taxon>Pezizomycotina</taxon>
        <taxon>Dothideomycetes</taxon>
        <taxon>Pleosporomycetidae</taxon>
        <taxon>Venturiales</taxon>
        <taxon>Sympoventuriaceae</taxon>
        <taxon>Verruconis</taxon>
    </lineage>
</organism>
<feature type="domain" description="Adenylate kinase active site lid" evidence="6">
    <location>
        <begin position="180"/>
        <end position="215"/>
    </location>
</feature>
<dbReference type="EMBL" id="KN847542">
    <property type="protein sequence ID" value="KIW03984.1"/>
    <property type="molecule type" value="Genomic_DNA"/>
</dbReference>
<proteinExistence type="inferred from homology"/>
<dbReference type="GO" id="GO:0005524">
    <property type="term" value="F:ATP binding"/>
    <property type="evidence" value="ECO:0007669"/>
    <property type="project" value="InterPro"/>
</dbReference>
<dbReference type="Pfam" id="PF05191">
    <property type="entry name" value="ADK_lid"/>
    <property type="match status" value="1"/>
</dbReference>
<keyword evidence="4 5" id="KW-0496">Mitochondrion</keyword>
<dbReference type="STRING" id="253628.A0A0D2AXX0"/>
<evidence type="ECO:0000313" key="7">
    <source>
        <dbReference type="EMBL" id="KIW03984.1"/>
    </source>
</evidence>
<dbReference type="GO" id="GO:0046033">
    <property type="term" value="P:AMP metabolic process"/>
    <property type="evidence" value="ECO:0007669"/>
    <property type="project" value="UniProtKB-UniRule"/>
</dbReference>
<dbReference type="Gene3D" id="3.40.50.300">
    <property type="entry name" value="P-loop containing nucleotide triphosphate hydrolases"/>
    <property type="match status" value="1"/>
</dbReference>
<dbReference type="InParanoid" id="A0A0D2AXX0"/>
<dbReference type="HOGENOM" id="CLU_032354_1_1_1"/>
<evidence type="ECO:0000256" key="5">
    <source>
        <dbReference type="HAMAP-Rule" id="MF_03169"/>
    </source>
</evidence>
<dbReference type="SUPFAM" id="SSF52540">
    <property type="entry name" value="P-loop containing nucleoside triphosphate hydrolases"/>
    <property type="match status" value="1"/>
</dbReference>
<dbReference type="OrthoDB" id="439792at2759"/>
<feature type="binding site" evidence="5">
    <location>
        <begin position="189"/>
        <end position="190"/>
    </location>
    <ligand>
        <name>GTP</name>
        <dbReference type="ChEBI" id="CHEBI:37565"/>
    </ligand>
</feature>
<comment type="subcellular location">
    <subcellularLocation>
        <location evidence="5">Mitochondrion matrix</location>
    </subcellularLocation>
</comment>
<feature type="binding site" evidence="5">
    <location>
        <begin position="68"/>
        <end position="70"/>
    </location>
    <ligand>
        <name>AMP</name>
        <dbReference type="ChEBI" id="CHEBI:456215"/>
    </ligand>
</feature>
<keyword evidence="5" id="KW-0342">GTP-binding</keyword>
<dbReference type="FunCoup" id="A0A0D2AXX0">
    <property type="interactions" value="335"/>
</dbReference>
<keyword evidence="2 5" id="KW-0547">Nucleotide-binding</keyword>
<dbReference type="GO" id="GO:0046039">
    <property type="term" value="P:GTP metabolic process"/>
    <property type="evidence" value="ECO:0007669"/>
    <property type="project" value="UniProtKB-UniRule"/>
</dbReference>
<dbReference type="InterPro" id="IPR007862">
    <property type="entry name" value="Adenylate_kinase_lid-dom"/>
</dbReference>
<dbReference type="PANTHER" id="PTHR23359">
    <property type="entry name" value="NUCLEOTIDE KINASE"/>
    <property type="match status" value="1"/>
</dbReference>
<feature type="binding site" evidence="5">
    <location>
        <position position="42"/>
    </location>
    <ligand>
        <name>AMP</name>
        <dbReference type="ChEBI" id="CHEBI:456215"/>
    </ligand>
</feature>
<dbReference type="HAMAP" id="MF_00235">
    <property type="entry name" value="Adenylate_kinase_Adk"/>
    <property type="match status" value="1"/>
</dbReference>
<feature type="binding site" evidence="5">
    <location>
        <position position="253"/>
    </location>
    <ligand>
        <name>GTP</name>
        <dbReference type="ChEBI" id="CHEBI:37565"/>
    </ligand>
</feature>
<dbReference type="VEuPathDB" id="FungiDB:PV09_04815"/>
<keyword evidence="1 5" id="KW-0808">Transferase</keyword>
<feature type="binding site" evidence="5">
    <location>
        <position position="224"/>
    </location>
    <ligand>
        <name>AMP</name>
        <dbReference type="ChEBI" id="CHEBI:456215"/>
    </ligand>
</feature>
<comment type="catalytic activity">
    <reaction evidence="5">
        <text>a ribonucleoside 5'-triphosphate + AMP = a ribonucleoside 5'-diphosphate + ADP</text>
        <dbReference type="Rhea" id="RHEA:13749"/>
        <dbReference type="ChEBI" id="CHEBI:57930"/>
        <dbReference type="ChEBI" id="CHEBI:61557"/>
        <dbReference type="ChEBI" id="CHEBI:456215"/>
        <dbReference type="ChEBI" id="CHEBI:456216"/>
        <dbReference type="EC" id="2.7.4.10"/>
    </reaction>
</comment>
<dbReference type="HAMAP" id="MF_03169">
    <property type="entry name" value="Adenylate_kinase_AK3"/>
    <property type="match status" value="1"/>
</dbReference>
<feature type="region of interest" description="LID" evidence="5">
    <location>
        <begin position="179"/>
        <end position="216"/>
    </location>
</feature>
<dbReference type="GO" id="GO:0046041">
    <property type="term" value="P:ITP metabolic process"/>
    <property type="evidence" value="ECO:0007669"/>
    <property type="project" value="UniProtKB-UniRule"/>
</dbReference>
<feature type="binding site" evidence="5">
    <location>
        <position position="150"/>
    </location>
    <ligand>
        <name>AMP</name>
        <dbReference type="ChEBI" id="CHEBI:456215"/>
    </ligand>
</feature>
<dbReference type="RefSeq" id="XP_016213853.1">
    <property type="nucleotide sequence ID" value="XM_016358235.1"/>
</dbReference>
<name>A0A0D2AXX0_9PEZI</name>
<dbReference type="SUPFAM" id="SSF57774">
    <property type="entry name" value="Microbial and mitochondrial ADK, insert 'zinc finger' domain"/>
    <property type="match status" value="1"/>
</dbReference>
<dbReference type="GO" id="GO:0046899">
    <property type="term" value="F:nucleoside triphosphate adenylate kinase activity"/>
    <property type="evidence" value="ECO:0007669"/>
    <property type="project" value="UniProtKB-UniRule"/>
</dbReference>
<evidence type="ECO:0000313" key="8">
    <source>
        <dbReference type="Proteomes" id="UP000053259"/>
    </source>
</evidence>
<dbReference type="GO" id="GO:0005759">
    <property type="term" value="C:mitochondrial matrix"/>
    <property type="evidence" value="ECO:0007669"/>
    <property type="project" value="UniProtKB-SubCell"/>
</dbReference>
<accession>A0A0D2AXX0</accession>
<feature type="binding site" evidence="5">
    <location>
        <position position="213"/>
    </location>
    <ligand>
        <name>AMP</name>
        <dbReference type="ChEBI" id="CHEBI:456215"/>
    </ligand>
</feature>
<dbReference type="InterPro" id="IPR028586">
    <property type="entry name" value="AK3/Ak4_mitochondrial"/>
</dbReference>
<dbReference type="GO" id="GO:0004017">
    <property type="term" value="F:AMP kinase activity"/>
    <property type="evidence" value="ECO:0007669"/>
    <property type="project" value="InterPro"/>
</dbReference>
<protein>
    <recommendedName>
        <fullName evidence="5">GTP:AMP phosphotransferase, mitochondrial</fullName>
        <ecNumber evidence="5">2.7.4.10</ecNumber>
    </recommendedName>
    <alternativeName>
        <fullName evidence="5">Adenylate kinase 3</fullName>
        <shortName evidence="5">AK 3</shortName>
    </alternativeName>
</protein>
<keyword evidence="3 5" id="KW-0418">Kinase</keyword>
<gene>
    <name evidence="5" type="primary">ADK2</name>
    <name evidence="7" type="ORF">PV09_04815</name>
</gene>
<dbReference type="PRINTS" id="PR00094">
    <property type="entry name" value="ADENYLTKNASE"/>
</dbReference>
<dbReference type="InterPro" id="IPR036193">
    <property type="entry name" value="ADK_active_lid_dom_sf"/>
</dbReference>
<dbReference type="InterPro" id="IPR027417">
    <property type="entry name" value="P-loop_NTPase"/>
</dbReference>
<dbReference type="AlphaFoldDB" id="A0A0D2AXX0"/>
<dbReference type="Pfam" id="PF00406">
    <property type="entry name" value="ADK"/>
    <property type="match status" value="2"/>
</dbReference>
<feature type="binding site" evidence="5">
    <location>
        <position position="180"/>
    </location>
    <ligand>
        <name>GTP</name>
        <dbReference type="ChEBI" id="CHEBI:37565"/>
    </ligand>
</feature>